<sequence>MSQLLQQIAIKLKFTQKLLLRVVIPCLLLFFVVTPVHAATSPQDIPDISGDDSVAVVDQAEVISRINEGKLNEVLQDISENTGTDVKLVVIRRLNYGETVDSFADELFNQWYPTPEEQADKVLLVFDTITNNATIRVGEGLKDRLSEEIAESVVDDTIGVPIREDNKYNQAFLNASNRLAMVLAGEPDPGPPEVKDDLNVESTFTKAEETDTESSTVWVVGLLVVATIIPMATYFAYVLLTN</sequence>
<dbReference type="PANTHER" id="PTHR30373">
    <property type="entry name" value="UPF0603 PROTEIN YGCG"/>
    <property type="match status" value="1"/>
</dbReference>
<keyword evidence="1" id="KW-0812">Transmembrane</keyword>
<keyword evidence="2" id="KW-0732">Signal</keyword>
<evidence type="ECO:0000313" key="5">
    <source>
        <dbReference type="Proteomes" id="UP000318453"/>
    </source>
</evidence>
<feature type="transmembrane region" description="Helical" evidence="1">
    <location>
        <begin position="217"/>
        <end position="240"/>
    </location>
</feature>
<dbReference type="AlphaFoldDB" id="A0A5B8NKH6"/>
<evidence type="ECO:0000313" key="4">
    <source>
        <dbReference type="EMBL" id="QDZ38815.1"/>
    </source>
</evidence>
<accession>A0A5B8NKH6</accession>
<dbReference type="Proteomes" id="UP000318453">
    <property type="component" value="Chromosome"/>
</dbReference>
<proteinExistence type="predicted"/>
<keyword evidence="1" id="KW-1133">Transmembrane helix</keyword>
<feature type="chain" id="PRO_5023074144" evidence="2">
    <location>
        <begin position="39"/>
        <end position="242"/>
    </location>
</feature>
<dbReference type="OrthoDB" id="458740at2"/>
<dbReference type="KEGG" id="enn:FRE64_02010"/>
<dbReference type="Gene3D" id="3.10.310.50">
    <property type="match status" value="1"/>
</dbReference>
<dbReference type="EMBL" id="CP042326">
    <property type="protein sequence ID" value="QDZ38815.1"/>
    <property type="molecule type" value="Genomic_DNA"/>
</dbReference>
<dbReference type="RefSeq" id="WP_146294426.1">
    <property type="nucleotide sequence ID" value="NZ_CP042326.1"/>
</dbReference>
<reference evidence="4 5" key="1">
    <citation type="submission" date="2019-08" db="EMBL/GenBank/DDBJ databases">
        <title>Carotenoids and Carotenoid Binding Proteins in the Halophilic Cyanobacterium Euhalothece sp. ZM00.</title>
        <authorList>
            <person name="Cho S.M."/>
            <person name="Song J.Y."/>
            <person name="Park Y.-I."/>
        </authorList>
    </citation>
    <scope>NUCLEOTIDE SEQUENCE [LARGE SCALE GENOMIC DNA]</scope>
    <source>
        <strain evidence="4 5">Z-M001</strain>
    </source>
</reference>
<dbReference type="Pfam" id="PF04536">
    <property type="entry name" value="TPM_phosphatase"/>
    <property type="match status" value="1"/>
</dbReference>
<feature type="signal peptide" evidence="2">
    <location>
        <begin position="1"/>
        <end position="38"/>
    </location>
</feature>
<dbReference type="NCBIfam" id="NF047379">
    <property type="entry name" value="photo_II_Psb32"/>
    <property type="match status" value="1"/>
</dbReference>
<gene>
    <name evidence="4" type="ORF">FRE64_02010</name>
</gene>
<feature type="domain" description="TPM" evidence="3">
    <location>
        <begin position="56"/>
        <end position="181"/>
    </location>
</feature>
<evidence type="ECO:0000256" key="2">
    <source>
        <dbReference type="SAM" id="SignalP"/>
    </source>
</evidence>
<dbReference type="InterPro" id="IPR007621">
    <property type="entry name" value="TPM_dom"/>
</dbReference>
<name>A0A5B8NKH6_9CHRO</name>
<keyword evidence="5" id="KW-1185">Reference proteome</keyword>
<evidence type="ECO:0000259" key="3">
    <source>
        <dbReference type="Pfam" id="PF04536"/>
    </source>
</evidence>
<keyword evidence="1" id="KW-0472">Membrane</keyword>
<evidence type="ECO:0000256" key="1">
    <source>
        <dbReference type="SAM" id="Phobius"/>
    </source>
</evidence>
<protein>
    <submittedName>
        <fullName evidence="4">YgcG family protein</fullName>
    </submittedName>
</protein>
<organism evidence="4 5">
    <name type="scientific">Euhalothece natronophila Z-M001</name>
    <dbReference type="NCBI Taxonomy" id="522448"/>
    <lineage>
        <taxon>Bacteria</taxon>
        <taxon>Bacillati</taxon>
        <taxon>Cyanobacteriota</taxon>
        <taxon>Cyanophyceae</taxon>
        <taxon>Oscillatoriophycideae</taxon>
        <taxon>Chroococcales</taxon>
        <taxon>Halothecacae</taxon>
        <taxon>Halothece cluster</taxon>
        <taxon>Euhalothece</taxon>
    </lineage>
</organism>
<dbReference type="PANTHER" id="PTHR30373:SF2">
    <property type="entry name" value="UPF0603 PROTEIN YGCG"/>
    <property type="match status" value="1"/>
</dbReference>